<reference evidence="10" key="1">
    <citation type="journal article" date="2019" name="Int. J. Syst. Evol. Microbiol.">
        <title>The Global Catalogue of Microorganisms (GCM) 10K type strain sequencing project: providing services to taxonomists for standard genome sequencing and annotation.</title>
        <authorList>
            <consortium name="The Broad Institute Genomics Platform"/>
            <consortium name="The Broad Institute Genome Sequencing Center for Infectious Disease"/>
            <person name="Wu L."/>
            <person name="Ma J."/>
        </authorList>
    </citation>
    <scope>NUCLEOTIDE SEQUENCE [LARGE SCALE GENOMIC DNA]</scope>
    <source>
        <strain evidence="10">CGMCC 1.12449</strain>
    </source>
</reference>
<dbReference type="GO" id="GO:0008168">
    <property type="term" value="F:methyltransferase activity"/>
    <property type="evidence" value="ECO:0007669"/>
    <property type="project" value="UniProtKB-KW"/>
</dbReference>
<dbReference type="GO" id="GO:0032259">
    <property type="term" value="P:methylation"/>
    <property type="evidence" value="ECO:0007669"/>
    <property type="project" value="UniProtKB-KW"/>
</dbReference>
<comment type="catalytic activity">
    <reaction evidence="6">
        <text>cytidine(1402) in 16S rRNA + S-adenosyl-L-methionine = 2'-O-methylcytidine(1402) in 16S rRNA + S-adenosyl-L-homocysteine + H(+)</text>
        <dbReference type="Rhea" id="RHEA:42924"/>
        <dbReference type="Rhea" id="RHEA-COMP:10285"/>
        <dbReference type="Rhea" id="RHEA-COMP:10286"/>
        <dbReference type="ChEBI" id="CHEBI:15378"/>
        <dbReference type="ChEBI" id="CHEBI:57856"/>
        <dbReference type="ChEBI" id="CHEBI:59789"/>
        <dbReference type="ChEBI" id="CHEBI:74495"/>
        <dbReference type="ChEBI" id="CHEBI:82748"/>
        <dbReference type="EC" id="2.1.1.198"/>
    </reaction>
</comment>
<evidence type="ECO:0000313" key="9">
    <source>
        <dbReference type="EMBL" id="MFD1766929.1"/>
    </source>
</evidence>
<keyword evidence="4 6" id="KW-0808">Transferase</keyword>
<dbReference type="NCBIfam" id="TIGR00096">
    <property type="entry name" value="16S rRNA (cytidine(1402)-2'-O)-methyltransferase"/>
    <property type="match status" value="1"/>
</dbReference>
<evidence type="ECO:0000259" key="8">
    <source>
        <dbReference type="Pfam" id="PF23016"/>
    </source>
</evidence>
<keyword evidence="1 6" id="KW-0963">Cytoplasm</keyword>
<dbReference type="InterPro" id="IPR014777">
    <property type="entry name" value="4pyrrole_Mease_sub1"/>
</dbReference>
<gene>
    <name evidence="6 9" type="primary">rsmI</name>
    <name evidence="9" type="ORF">ACFSAG_08745</name>
</gene>
<keyword evidence="10" id="KW-1185">Reference proteome</keyword>
<evidence type="ECO:0000256" key="6">
    <source>
        <dbReference type="HAMAP-Rule" id="MF_01877"/>
    </source>
</evidence>
<accession>A0ABW4MF27</accession>
<evidence type="ECO:0000256" key="1">
    <source>
        <dbReference type="ARBA" id="ARBA00022490"/>
    </source>
</evidence>
<proteinExistence type="inferred from homology"/>
<dbReference type="Gene3D" id="3.40.1010.10">
    <property type="entry name" value="Cobalt-precorrin-4 Transmethylase, Domain 1"/>
    <property type="match status" value="1"/>
</dbReference>
<protein>
    <recommendedName>
        <fullName evidence="6">Ribosomal RNA small subunit methyltransferase I</fullName>
        <ecNumber evidence="6">2.1.1.198</ecNumber>
    </recommendedName>
    <alternativeName>
        <fullName evidence="6">16S rRNA 2'-O-ribose C1402 methyltransferase</fullName>
    </alternativeName>
    <alternativeName>
        <fullName evidence="6">rRNA (cytidine-2'-O-)-methyltransferase RsmI</fullName>
    </alternativeName>
</protein>
<dbReference type="PANTHER" id="PTHR46111:SF1">
    <property type="entry name" value="RIBOSOMAL RNA SMALL SUBUNIT METHYLTRANSFERASE I"/>
    <property type="match status" value="1"/>
</dbReference>
<feature type="domain" description="RsmI HTH" evidence="8">
    <location>
        <begin position="250"/>
        <end position="290"/>
    </location>
</feature>
<evidence type="ECO:0000256" key="4">
    <source>
        <dbReference type="ARBA" id="ARBA00022679"/>
    </source>
</evidence>
<dbReference type="InterPro" id="IPR035996">
    <property type="entry name" value="4pyrrol_Methylase_sf"/>
</dbReference>
<dbReference type="HAMAP" id="MF_01877">
    <property type="entry name" value="16SrRNA_methyltr_I"/>
    <property type="match status" value="1"/>
</dbReference>
<keyword evidence="2 6" id="KW-0698">rRNA processing</keyword>
<evidence type="ECO:0000256" key="5">
    <source>
        <dbReference type="ARBA" id="ARBA00022691"/>
    </source>
</evidence>
<dbReference type="Pfam" id="PF00590">
    <property type="entry name" value="TP_methylase"/>
    <property type="match status" value="1"/>
</dbReference>
<comment type="caution">
    <text evidence="9">The sequence shown here is derived from an EMBL/GenBank/DDBJ whole genome shotgun (WGS) entry which is preliminary data.</text>
</comment>
<dbReference type="Gene3D" id="3.30.950.10">
    <property type="entry name" value="Methyltransferase, Cobalt-precorrin-4 Transmethylase, Domain 2"/>
    <property type="match status" value="1"/>
</dbReference>
<dbReference type="Pfam" id="PF23016">
    <property type="entry name" value="RsmI_C"/>
    <property type="match status" value="1"/>
</dbReference>
<dbReference type="InterPro" id="IPR018063">
    <property type="entry name" value="SAM_MeTrfase_RsmI_CS"/>
</dbReference>
<dbReference type="CDD" id="cd11648">
    <property type="entry name" value="RsmI"/>
    <property type="match status" value="1"/>
</dbReference>
<comment type="function">
    <text evidence="6">Catalyzes the 2'-O-methylation of the ribose of cytidine 1402 (C1402) in 16S rRNA.</text>
</comment>
<evidence type="ECO:0000259" key="7">
    <source>
        <dbReference type="Pfam" id="PF00590"/>
    </source>
</evidence>
<feature type="domain" description="Tetrapyrrole methylase" evidence="7">
    <location>
        <begin position="24"/>
        <end position="221"/>
    </location>
</feature>
<evidence type="ECO:0000313" key="10">
    <source>
        <dbReference type="Proteomes" id="UP001597215"/>
    </source>
</evidence>
<evidence type="ECO:0000256" key="3">
    <source>
        <dbReference type="ARBA" id="ARBA00022603"/>
    </source>
</evidence>
<dbReference type="EC" id="2.1.1.198" evidence="6"/>
<dbReference type="PROSITE" id="PS01296">
    <property type="entry name" value="RSMI"/>
    <property type="match status" value="1"/>
</dbReference>
<name>A0ABW4MF27_9SPHN</name>
<evidence type="ECO:0000256" key="2">
    <source>
        <dbReference type="ARBA" id="ARBA00022552"/>
    </source>
</evidence>
<dbReference type="RefSeq" id="WP_381513640.1">
    <property type="nucleotide sequence ID" value="NZ_JBHUEL010000008.1"/>
</dbReference>
<dbReference type="InterPro" id="IPR000878">
    <property type="entry name" value="4pyrrol_Mease"/>
</dbReference>
<dbReference type="PANTHER" id="PTHR46111">
    <property type="entry name" value="RIBOSOMAL RNA SMALL SUBUNIT METHYLTRANSFERASE I"/>
    <property type="match status" value="1"/>
</dbReference>
<dbReference type="InterPro" id="IPR053910">
    <property type="entry name" value="RsmI_HTH"/>
</dbReference>
<organism evidence="9 10">
    <name type="scientific">Sphingorhabdus buctiana</name>
    <dbReference type="NCBI Taxonomy" id="1508805"/>
    <lineage>
        <taxon>Bacteria</taxon>
        <taxon>Pseudomonadati</taxon>
        <taxon>Pseudomonadota</taxon>
        <taxon>Alphaproteobacteria</taxon>
        <taxon>Sphingomonadales</taxon>
        <taxon>Sphingomonadaceae</taxon>
        <taxon>Sphingorhabdus</taxon>
    </lineage>
</organism>
<dbReference type="InterPro" id="IPR008189">
    <property type="entry name" value="rRNA_ssu_MeTfrase_I"/>
</dbReference>
<dbReference type="PIRSF" id="PIRSF005917">
    <property type="entry name" value="MTase_YraL"/>
    <property type="match status" value="1"/>
</dbReference>
<dbReference type="Proteomes" id="UP001597215">
    <property type="component" value="Unassembled WGS sequence"/>
</dbReference>
<dbReference type="InterPro" id="IPR014776">
    <property type="entry name" value="4pyrrole_Mease_sub2"/>
</dbReference>
<keyword evidence="3 6" id="KW-0489">Methyltransferase</keyword>
<sequence>MSSDLYDYSASEPEKPAKAIESGLYIVATPIGNLADMSQRAIEMLRAADLVAVEDSRVTGKLLHHLGLKKRMRPYHDHSSEADRDSLLAAARNGVVVLVSDAGTPLISDPGYKLVRAAREAGITVSTAPGPSAAIAALSISGLPTDRFLFAGFLPSKTKARADVLAEFTHVKSTLLFYESGPRLGASLQSMAEILGPRDAVVARELTKKFEEVVSGTLPQLADHYAEVEPKGEIVVVVGPPTEAAHEVGDYEGALKIALESMPPAKAAKDIAKRFGVDRAEVYERAMALKSGA</sequence>
<keyword evidence="5 6" id="KW-0949">S-adenosyl-L-methionine</keyword>
<comment type="subcellular location">
    <subcellularLocation>
        <location evidence="6">Cytoplasm</location>
    </subcellularLocation>
</comment>
<dbReference type="SUPFAM" id="SSF53790">
    <property type="entry name" value="Tetrapyrrole methylase"/>
    <property type="match status" value="1"/>
</dbReference>
<dbReference type="EMBL" id="JBHUEL010000008">
    <property type="protein sequence ID" value="MFD1766929.1"/>
    <property type="molecule type" value="Genomic_DNA"/>
</dbReference>
<comment type="similarity">
    <text evidence="6">Belongs to the methyltransferase superfamily. RsmI family.</text>
</comment>